<evidence type="ECO:0000313" key="5">
    <source>
        <dbReference type="EMBL" id="GGC17207.1"/>
    </source>
</evidence>
<keyword evidence="1 3" id="KW-0732">Signal</keyword>
<dbReference type="RefSeq" id="WP_188747253.1">
    <property type="nucleotide sequence ID" value="NZ_BMIK01000001.1"/>
</dbReference>
<dbReference type="InterPro" id="IPR054593">
    <property type="entry name" value="Beta-mannosidase-like_N2"/>
</dbReference>
<dbReference type="InterPro" id="IPR008979">
    <property type="entry name" value="Galactose-bd-like_sf"/>
</dbReference>
<name>A0ABQ1L3H3_9SPHI</name>
<gene>
    <name evidence="5" type="ORF">GCM10011386_06300</name>
</gene>
<feature type="signal peptide" evidence="3">
    <location>
        <begin position="1"/>
        <end position="16"/>
    </location>
</feature>
<protein>
    <recommendedName>
        <fullName evidence="4">Beta-mannosidase-like galactose-binding domain-containing protein</fullName>
    </recommendedName>
</protein>
<feature type="domain" description="Beta-mannosidase-like galactose-binding" evidence="4">
    <location>
        <begin position="875"/>
        <end position="946"/>
    </location>
</feature>
<dbReference type="Gene3D" id="2.60.120.260">
    <property type="entry name" value="Galactose-binding domain-like"/>
    <property type="match status" value="1"/>
</dbReference>
<dbReference type="EMBL" id="BMIK01000001">
    <property type="protein sequence ID" value="GGC17207.1"/>
    <property type="molecule type" value="Genomic_DNA"/>
</dbReference>
<evidence type="ECO:0000313" key="6">
    <source>
        <dbReference type="Proteomes" id="UP000597338"/>
    </source>
</evidence>
<dbReference type="Pfam" id="PF17132">
    <property type="entry name" value="Glyco_hydro_106"/>
    <property type="match status" value="1"/>
</dbReference>
<sequence>MQFNKLLLKVCGLACAAVLGWGFTAVPSDDPIDDLRKGFLNPPTTARPGVYWYFMDGNLSKDAMTKDLESMKAAGIESLIFLEVNVGVPRGHVDFLSDEWQRLFAHAVKEAERLGIEITLGVGPGWTGSGGPWVRPEQSMQHLVASTVTLSGGSKQRVSLPVPPPHKPYFGEGGFTPAMRETWNAFYEDVAVLAFPTPADPAHVEGIDEKSLVYRAPFTSLPGVKPHLLQVAGYDTAAGSPIQKREIIDLTDQVDAQGTLTWDVPPGNWTVMRFVARNNGATTRPAPVPGLGFESDKFDTVALNAHLDRYVGTLLKKIGGTKPHLPGGLKRLHMDSWEMGAQNWTPRFREEFRKRRGYDPLPFFPVYAGNVVESMETSERFLWDLRQTAQELVLENHAGHIKAYGRRHGLTLSIEPYDMNPTADLELGAVADVPMAEFWSRGFGFDASFSVIEATSIAHVNGQARVPAEAFTAQNNEGWKLYPGKMKNQTDWALAAGLNQLVFHTFQNQHLPDSLRPGMTMGPYGVQWNRNQTWWPMVGAYHQYLARAQFLLQQGNTVADILYLAPEGAPHVFLPPASAILGDTIPDRRGYNFDACAPSQLYKAAVKDHRIVFPGGASYRILVMPHIHTITPALLAKIDTLVREGAVVVGLPPSQSPSLSDYPQCDEAVRQLAGKMWGTSVIPQQPQRLAYGKGAIHWGGALSRDLDRLYPRYEHVADILSGMDVVPDFESDGSVRYTHRRGPDWDCYFVANRTDSLIQTAARFRSTRGAPQLWDPVSGTMRPLPVYTVSERTTSIPLTFEPYQSYFIVFPSGQAADDSDKPTNFADYEPVFRLDGPWEVSFDSKWGGPANTSFDTLADWTTLHNEGIKYYSGTAVYRKTFDLPQSVTGKSQLWLDLGEVCNIARVKLNGKPLGVVWTAPWKVAIGDLVEDKQNVLEIEVTNLWPNRLIGDERLPDDGIDQNGWPDWLVTGKPRPSKRYTFTTYRHYGADSPLLRSGLLGPVVIQQASW</sequence>
<dbReference type="NCBIfam" id="NF045579">
    <property type="entry name" value="rhamnoside_JR"/>
    <property type="match status" value="1"/>
</dbReference>
<dbReference type="PANTHER" id="PTHR43817:SF1">
    <property type="entry name" value="HYDROLASE, FAMILY 43, PUTATIVE (AFU_ORTHOLOGUE AFUA_3G01660)-RELATED"/>
    <property type="match status" value="1"/>
</dbReference>
<evidence type="ECO:0000256" key="2">
    <source>
        <dbReference type="ARBA" id="ARBA00022801"/>
    </source>
</evidence>
<feature type="chain" id="PRO_5047008624" description="Beta-mannosidase-like galactose-binding domain-containing protein" evidence="3">
    <location>
        <begin position="17"/>
        <end position="1009"/>
    </location>
</feature>
<comment type="caution">
    <text evidence="5">The sequence shown here is derived from an EMBL/GenBank/DDBJ whole genome shotgun (WGS) entry which is preliminary data.</text>
</comment>
<dbReference type="PANTHER" id="PTHR43817">
    <property type="entry name" value="GLYCOSYL HYDROLASE"/>
    <property type="match status" value="1"/>
</dbReference>
<dbReference type="SUPFAM" id="SSF49785">
    <property type="entry name" value="Galactose-binding domain-like"/>
    <property type="match status" value="1"/>
</dbReference>
<evidence type="ECO:0000256" key="3">
    <source>
        <dbReference type="SAM" id="SignalP"/>
    </source>
</evidence>
<dbReference type="Proteomes" id="UP000597338">
    <property type="component" value="Unassembled WGS sequence"/>
</dbReference>
<organism evidence="5 6">
    <name type="scientific">Parapedobacter defluvii</name>
    <dbReference type="NCBI Taxonomy" id="2045106"/>
    <lineage>
        <taxon>Bacteria</taxon>
        <taxon>Pseudomonadati</taxon>
        <taxon>Bacteroidota</taxon>
        <taxon>Sphingobacteriia</taxon>
        <taxon>Sphingobacteriales</taxon>
        <taxon>Sphingobacteriaceae</taxon>
        <taxon>Parapedobacter</taxon>
    </lineage>
</organism>
<keyword evidence="6" id="KW-1185">Reference proteome</keyword>
<reference evidence="6" key="1">
    <citation type="journal article" date="2019" name="Int. J. Syst. Evol. Microbiol.">
        <title>The Global Catalogue of Microorganisms (GCM) 10K type strain sequencing project: providing services to taxonomists for standard genome sequencing and annotation.</title>
        <authorList>
            <consortium name="The Broad Institute Genomics Platform"/>
            <consortium name="The Broad Institute Genome Sequencing Center for Infectious Disease"/>
            <person name="Wu L."/>
            <person name="Ma J."/>
        </authorList>
    </citation>
    <scope>NUCLEOTIDE SEQUENCE [LARGE SCALE GENOMIC DNA]</scope>
    <source>
        <strain evidence="6">CGMCC 1.15342</strain>
    </source>
</reference>
<evidence type="ECO:0000259" key="4">
    <source>
        <dbReference type="Pfam" id="PF22666"/>
    </source>
</evidence>
<keyword evidence="2" id="KW-0378">Hydrolase</keyword>
<evidence type="ECO:0000256" key="1">
    <source>
        <dbReference type="ARBA" id="ARBA00022729"/>
    </source>
</evidence>
<dbReference type="CDD" id="cd03143">
    <property type="entry name" value="A4_beta-galactosidase_middle_domain"/>
    <property type="match status" value="1"/>
</dbReference>
<proteinExistence type="predicted"/>
<dbReference type="Pfam" id="PF22666">
    <property type="entry name" value="Glyco_hydro_2_N2"/>
    <property type="match status" value="1"/>
</dbReference>
<accession>A0ABQ1L3H3</accession>